<dbReference type="eggNOG" id="KOG3528">
    <property type="taxonomic scope" value="Eukaryota"/>
</dbReference>
<reference evidence="7" key="3">
    <citation type="submission" date="2025-09" db="UniProtKB">
        <authorList>
            <consortium name="Ensembl"/>
        </authorList>
    </citation>
    <scope>IDENTIFICATION</scope>
</reference>
<dbReference type="STRING" id="28377.ENSACAP00000013786"/>
<accession>G1KPF2</accession>
<dbReference type="HOGENOM" id="CLU_031712_1_0_1"/>
<dbReference type="RefSeq" id="XP_016848016.1">
    <property type="nucleotide sequence ID" value="XM_016992527.2"/>
</dbReference>
<gene>
    <name evidence="7" type="primary">pdzk1</name>
</gene>
<dbReference type="CDD" id="cd06768">
    <property type="entry name" value="PDZ_NHERF-like"/>
    <property type="match status" value="4"/>
</dbReference>
<reference evidence="7" key="2">
    <citation type="submission" date="2025-08" db="UniProtKB">
        <authorList>
            <consortium name="Ensembl"/>
        </authorList>
    </citation>
    <scope>IDENTIFICATION</scope>
</reference>
<dbReference type="GO" id="GO:0072659">
    <property type="term" value="P:protein localization to plasma membrane"/>
    <property type="evidence" value="ECO:0000318"/>
    <property type="project" value="GO_Central"/>
</dbReference>
<feature type="domain" description="PDZ" evidence="6">
    <location>
        <begin position="7"/>
        <end position="88"/>
    </location>
</feature>
<comment type="subcellular location">
    <subcellularLocation>
        <location evidence="1">Cell membrane</location>
    </subcellularLocation>
</comment>
<dbReference type="GO" id="GO:0005102">
    <property type="term" value="F:signaling receptor binding"/>
    <property type="evidence" value="ECO:0000318"/>
    <property type="project" value="GO_Central"/>
</dbReference>
<dbReference type="KEGG" id="acs:100560048"/>
<organism evidence="7 8">
    <name type="scientific">Anolis carolinensis</name>
    <name type="common">Green anole</name>
    <name type="synonym">American chameleon</name>
    <dbReference type="NCBI Taxonomy" id="28377"/>
    <lineage>
        <taxon>Eukaryota</taxon>
        <taxon>Metazoa</taxon>
        <taxon>Chordata</taxon>
        <taxon>Craniata</taxon>
        <taxon>Vertebrata</taxon>
        <taxon>Euteleostomi</taxon>
        <taxon>Lepidosauria</taxon>
        <taxon>Squamata</taxon>
        <taxon>Bifurcata</taxon>
        <taxon>Unidentata</taxon>
        <taxon>Episquamata</taxon>
        <taxon>Toxicofera</taxon>
        <taxon>Iguania</taxon>
        <taxon>Dactyloidae</taxon>
        <taxon>Anolis</taxon>
    </lineage>
</organism>
<keyword evidence="3" id="KW-0677">Repeat</keyword>
<evidence type="ECO:0000256" key="5">
    <source>
        <dbReference type="SAM" id="MobiDB-lite"/>
    </source>
</evidence>
<feature type="compositionally biased region" description="Acidic residues" evidence="5">
    <location>
        <begin position="494"/>
        <end position="503"/>
    </location>
</feature>
<dbReference type="GO" id="GO:0043495">
    <property type="term" value="F:protein-membrane adaptor activity"/>
    <property type="evidence" value="ECO:0000318"/>
    <property type="project" value="GO_Central"/>
</dbReference>
<feature type="domain" description="PDZ" evidence="6">
    <location>
        <begin position="132"/>
        <end position="212"/>
    </location>
</feature>
<dbReference type="Bgee" id="ENSACAG00000014019">
    <property type="expression patterns" value="Expressed in kidney and 5 other cell types or tissues"/>
</dbReference>
<evidence type="ECO:0000256" key="1">
    <source>
        <dbReference type="ARBA" id="ARBA00004236"/>
    </source>
</evidence>
<dbReference type="Ensembl" id="ENSACAT00000014068.4">
    <property type="protein sequence ID" value="ENSACAP00000013786.3"/>
    <property type="gene ID" value="ENSACAG00000014019.4"/>
</dbReference>
<dbReference type="SMART" id="SM00228">
    <property type="entry name" value="PDZ"/>
    <property type="match status" value="4"/>
</dbReference>
<feature type="domain" description="PDZ" evidence="6">
    <location>
        <begin position="362"/>
        <end position="442"/>
    </location>
</feature>
<feature type="compositionally biased region" description="Polar residues" evidence="5">
    <location>
        <begin position="475"/>
        <end position="492"/>
    </location>
</feature>
<dbReference type="Pfam" id="PF00595">
    <property type="entry name" value="PDZ"/>
    <property type="match status" value="3"/>
</dbReference>
<proteinExistence type="inferred from homology"/>
<keyword evidence="8" id="KW-1185">Reference proteome</keyword>
<dbReference type="RefSeq" id="XP_062831031.1">
    <property type="nucleotide sequence ID" value="XM_062974961.1"/>
</dbReference>
<dbReference type="OrthoDB" id="10009200at2759"/>
<keyword evidence="2" id="KW-0472">Membrane</keyword>
<dbReference type="Pfam" id="PF17820">
    <property type="entry name" value="PDZ_6"/>
    <property type="match status" value="1"/>
</dbReference>
<feature type="region of interest" description="Disordered" evidence="5">
    <location>
        <begin position="458"/>
        <end position="503"/>
    </location>
</feature>
<evidence type="ECO:0000256" key="4">
    <source>
        <dbReference type="ARBA" id="ARBA00038110"/>
    </source>
</evidence>
<protein>
    <recommendedName>
        <fullName evidence="6">PDZ domain-containing protein</fullName>
    </recommendedName>
</protein>
<dbReference type="Gene3D" id="2.30.42.10">
    <property type="match status" value="4"/>
</dbReference>
<evidence type="ECO:0000256" key="2">
    <source>
        <dbReference type="ARBA" id="ARBA00022475"/>
    </source>
</evidence>
<dbReference type="InterPro" id="IPR041489">
    <property type="entry name" value="PDZ_6"/>
</dbReference>
<sequence>MTVQPRECKLTRKEGENYGFCLRIEKYKMGHLIRNVEKDSPAEKAGLRDGDRVLRINGVFVDKEDHGKVADLVRTSADDVVLFVLDEESYENAHKDGVCLEELGQNAQLQQQTNHPSLVTNGVSALFLQPRFCYLVKERNSYGFSLKTITGQKGLFIIDVAPQGSAAKAGVQPDDRLIEVNGENVENDTHDEVVEKIRRSGDQVVFLLSNKETDQYCNRQNIHLTRGMASLKLLPKKPRLTALEKGSNGYGFYLRMEQNGKGHLIKDIDPGSPADKVGLKDNDILVAVNGEPVEALDHHAVVEKIRQSGEKATLLIVDEETDAMYKMAKVSPCLYQQIPHEPSPQEVEEPTSAEEAYHKPRLCKLIKDSKGFGFRLNAIKGLPGQFVKEVHKDGPADLAGLQVDDILIEVNGVNVENEDYDVVVAKIHESGNRLALLVCGEEAYQYFQSLNMSITASMADPLDDDNNDPPAYTEIQPSQTEQERASISSSSDAVDGDEEDTKL</sequence>
<dbReference type="GeneID" id="100560048"/>
<dbReference type="SUPFAM" id="SSF50156">
    <property type="entry name" value="PDZ domain-like"/>
    <property type="match status" value="4"/>
</dbReference>
<dbReference type="InterPro" id="IPR001478">
    <property type="entry name" value="PDZ"/>
</dbReference>
<dbReference type="CTD" id="5174"/>
<dbReference type="InterPro" id="IPR051067">
    <property type="entry name" value="NHER"/>
</dbReference>
<comment type="similarity">
    <text evidence="4">Belongs to the NHER family.</text>
</comment>
<keyword evidence="2" id="KW-1003">Cell membrane</keyword>
<evidence type="ECO:0000259" key="6">
    <source>
        <dbReference type="PROSITE" id="PS50106"/>
    </source>
</evidence>
<dbReference type="GeneTree" id="ENSGT00950000182849"/>
<evidence type="ECO:0000256" key="3">
    <source>
        <dbReference type="ARBA" id="ARBA00022737"/>
    </source>
</evidence>
<feature type="domain" description="PDZ" evidence="6">
    <location>
        <begin position="240"/>
        <end position="320"/>
    </location>
</feature>
<evidence type="ECO:0000313" key="8">
    <source>
        <dbReference type="Proteomes" id="UP000001646"/>
    </source>
</evidence>
<dbReference type="PANTHER" id="PTHR14191:SF6">
    <property type="entry name" value="NA(+)_H(+) EXCHANGE REGULATORY COFACTOR NHE-RF3-RELATED"/>
    <property type="match status" value="1"/>
</dbReference>
<dbReference type="InterPro" id="IPR036034">
    <property type="entry name" value="PDZ_sf"/>
</dbReference>
<dbReference type="PROSITE" id="PS50106">
    <property type="entry name" value="PDZ"/>
    <property type="match status" value="4"/>
</dbReference>
<dbReference type="AlphaFoldDB" id="G1KPF2"/>
<evidence type="ECO:0000313" key="7">
    <source>
        <dbReference type="Ensembl" id="ENSACAP00000013786.3"/>
    </source>
</evidence>
<dbReference type="InParanoid" id="G1KPF2"/>
<name>G1KPF2_ANOCA</name>
<dbReference type="GO" id="GO:0016324">
    <property type="term" value="C:apical plasma membrane"/>
    <property type="evidence" value="ECO:0000318"/>
    <property type="project" value="GO_Central"/>
</dbReference>
<dbReference type="PANTHER" id="PTHR14191">
    <property type="entry name" value="PDZ DOMAIN CONTAINING PROTEIN"/>
    <property type="match status" value="1"/>
</dbReference>
<dbReference type="RefSeq" id="XP_008105893.1">
    <property type="nucleotide sequence ID" value="XM_008107686.2"/>
</dbReference>
<dbReference type="Proteomes" id="UP000001646">
    <property type="component" value="Chromosome 3"/>
</dbReference>
<reference evidence="7 8" key="1">
    <citation type="submission" date="2009-12" db="EMBL/GenBank/DDBJ databases">
        <title>The Genome Sequence of Anolis carolinensis (Green Anole Lizard).</title>
        <authorList>
            <consortium name="The Genome Sequencing Platform"/>
            <person name="Di Palma F."/>
            <person name="Alfoldi J."/>
            <person name="Heiman D."/>
            <person name="Young S."/>
            <person name="Grabherr M."/>
            <person name="Johnson J."/>
            <person name="Lander E.S."/>
            <person name="Lindblad-Toh K."/>
        </authorList>
    </citation>
    <scope>NUCLEOTIDE SEQUENCE [LARGE SCALE GENOMIC DNA]</scope>
    <source>
        <strain evidence="7 8">JBL SC #1</strain>
    </source>
</reference>